<protein>
    <submittedName>
        <fullName evidence="1">Uncharacterized protein</fullName>
    </submittedName>
</protein>
<dbReference type="Proteomes" id="UP001320159">
    <property type="component" value="Unassembled WGS sequence"/>
</dbReference>
<accession>A0AAP2RCH0</accession>
<keyword evidence="2" id="KW-1185">Reference proteome</keyword>
<comment type="caution">
    <text evidence="1">The sequence shown here is derived from an EMBL/GenBank/DDBJ whole genome shotgun (WGS) entry which is preliminary data.</text>
</comment>
<name>A0AAP2RCH0_9EURY</name>
<evidence type="ECO:0000313" key="1">
    <source>
        <dbReference type="EMBL" id="MCD1294744.1"/>
    </source>
</evidence>
<sequence length="147" mass="16214">MIAFIFVFAFIPGMFTPFQSNSDELTMTADRVGMTLVETILAKNNSGTIMPGIVDLNVFNNLKSGIESPSSPADYNNLMRSLGMDINGKIHNLQIIVEDEDGTEYKINGGITPGNENVGQSKRFVYMRDSNPANYPGKMAILTVRVW</sequence>
<gene>
    <name evidence="1" type="ORF">CUJ83_06995</name>
</gene>
<proteinExistence type="predicted"/>
<dbReference type="EMBL" id="PGCK01000005">
    <property type="protein sequence ID" value="MCD1294744.1"/>
    <property type="molecule type" value="Genomic_DNA"/>
</dbReference>
<organism evidence="1 2">
    <name type="scientific">Methanooceanicella nereidis</name>
    <dbReference type="NCBI Taxonomy" id="2052831"/>
    <lineage>
        <taxon>Archaea</taxon>
        <taxon>Methanobacteriati</taxon>
        <taxon>Methanobacteriota</taxon>
        <taxon>Stenosarchaea group</taxon>
        <taxon>Methanomicrobia</taxon>
        <taxon>Methanocellales</taxon>
        <taxon>Methanocellaceae</taxon>
        <taxon>Methanooceanicella</taxon>
    </lineage>
</organism>
<reference evidence="1 2" key="1">
    <citation type="submission" date="2017-11" db="EMBL/GenBank/DDBJ databases">
        <title>Isolation and Characterization of Family Methanocellaceae Species from Potential Methane Hydrate Area Offshore Southwestern Taiwan.</title>
        <authorList>
            <person name="Zhang W.-L."/>
            <person name="Chen W.-C."/>
            <person name="Lai M.-C."/>
            <person name="Chen S.-C."/>
        </authorList>
    </citation>
    <scope>NUCLEOTIDE SEQUENCE [LARGE SCALE GENOMIC DNA]</scope>
    <source>
        <strain evidence="1 2">CWC-04</strain>
    </source>
</reference>
<evidence type="ECO:0000313" key="2">
    <source>
        <dbReference type="Proteomes" id="UP001320159"/>
    </source>
</evidence>
<dbReference type="AlphaFoldDB" id="A0AAP2RCH0"/>
<dbReference type="InterPro" id="IPR056613">
    <property type="entry name" value="DUF7287"/>
</dbReference>
<dbReference type="Pfam" id="PF23958">
    <property type="entry name" value="DUF7287"/>
    <property type="match status" value="1"/>
</dbReference>